<evidence type="ECO:0000256" key="1">
    <source>
        <dbReference type="SAM" id="Phobius"/>
    </source>
</evidence>
<organism evidence="2">
    <name type="scientific">Podoviridae sp. ctG4L18</name>
    <dbReference type="NCBI Taxonomy" id="2825234"/>
    <lineage>
        <taxon>Viruses</taxon>
        <taxon>Duplodnaviria</taxon>
        <taxon>Heunggongvirae</taxon>
        <taxon>Uroviricota</taxon>
        <taxon>Caudoviricetes</taxon>
    </lineage>
</organism>
<evidence type="ECO:0000313" key="2">
    <source>
        <dbReference type="EMBL" id="DAF96130.1"/>
    </source>
</evidence>
<keyword evidence="1" id="KW-0812">Transmembrane</keyword>
<proteinExistence type="predicted"/>
<name>A0A8S5UNZ7_9CAUD</name>
<keyword evidence="1" id="KW-0472">Membrane</keyword>
<dbReference type="EMBL" id="BK016114">
    <property type="protein sequence ID" value="DAF96130.1"/>
    <property type="molecule type" value="Genomic_DNA"/>
</dbReference>
<protein>
    <submittedName>
        <fullName evidence="2">Uncharacterized protein</fullName>
    </submittedName>
</protein>
<sequence length="101" mass="11191">MNPLIIPRVPLTAPVTVPALTLLSAPPPKLALGVFIPFISLIVGEDVSYCLYAPMPVISPPIPFTLLDRSMPLLNFGILFIFFLYFNSMTIYILLLYIVLP</sequence>
<keyword evidence="1" id="KW-1133">Transmembrane helix</keyword>
<accession>A0A8S5UNZ7</accession>
<feature type="transmembrane region" description="Helical" evidence="1">
    <location>
        <begin position="73"/>
        <end position="100"/>
    </location>
</feature>
<reference evidence="2" key="1">
    <citation type="journal article" date="2021" name="Proc. Natl. Acad. Sci. U.S.A.">
        <title>A Catalog of Tens of Thousands of Viruses from Human Metagenomes Reveals Hidden Associations with Chronic Diseases.</title>
        <authorList>
            <person name="Tisza M.J."/>
            <person name="Buck C.B."/>
        </authorList>
    </citation>
    <scope>NUCLEOTIDE SEQUENCE</scope>
    <source>
        <strain evidence="2">CtG4L18</strain>
    </source>
</reference>